<evidence type="ECO:0000313" key="4">
    <source>
        <dbReference type="Proteomes" id="UP000325797"/>
    </source>
</evidence>
<accession>A0A5J6NAN1</accession>
<dbReference type="RefSeq" id="WP_151120192.1">
    <property type="nucleotide sequence ID" value="NZ_CP042582.1"/>
</dbReference>
<reference evidence="3 4" key="1">
    <citation type="submission" date="2019-08" db="EMBL/GenBank/DDBJ databases">
        <title>Hyperibacter terrae gen. nov., sp. nov. and Hyperibacter viscosus sp. nov., two new members in the family Rhodospirillaceae isolated from the rhizosphere of Hypericum perforatum.</title>
        <authorList>
            <person name="Noviana Z."/>
        </authorList>
    </citation>
    <scope>NUCLEOTIDE SEQUENCE [LARGE SCALE GENOMIC DNA]</scope>
    <source>
        <strain evidence="3 4">R5959</strain>
    </source>
</reference>
<dbReference type="InterPro" id="IPR036291">
    <property type="entry name" value="NAD(P)-bd_dom_sf"/>
</dbReference>
<dbReference type="PRINTS" id="PR00080">
    <property type="entry name" value="SDRFAMILY"/>
</dbReference>
<dbReference type="InterPro" id="IPR002347">
    <property type="entry name" value="SDR_fam"/>
</dbReference>
<gene>
    <name evidence="3" type="ORF">FRZ61_48580</name>
</gene>
<dbReference type="GO" id="GO:0030497">
    <property type="term" value="P:fatty acid elongation"/>
    <property type="evidence" value="ECO:0007669"/>
    <property type="project" value="TreeGrafter"/>
</dbReference>
<sequence>MAGSDVVMITGASGNLGRAVASAFAAKGARLCLVARKLGDVEGYREQGAAEVLACPADLTEAKAVETAVAGALAHFGRIDVLCNIAGGFAMGEPVHETDAKLWDQMMALNAGSVLRVCHAVVPGMLARKSGRIVNIGAFAALSGKAQMGAYIASKAAVIRLTESMAAELRESGINVNCVLPSIIDTPENRAAMPKANPQKWVAPEALAEVILFLASPAARAIHGAAIPVVGLS</sequence>
<name>A0A5J6NAN1_9PROT</name>
<dbReference type="OrthoDB" id="9810908at2"/>
<evidence type="ECO:0000256" key="1">
    <source>
        <dbReference type="ARBA" id="ARBA00006484"/>
    </source>
</evidence>
<organism evidence="3 4">
    <name type="scientific">Hypericibacter adhaerens</name>
    <dbReference type="NCBI Taxonomy" id="2602016"/>
    <lineage>
        <taxon>Bacteria</taxon>
        <taxon>Pseudomonadati</taxon>
        <taxon>Pseudomonadota</taxon>
        <taxon>Alphaproteobacteria</taxon>
        <taxon>Rhodospirillales</taxon>
        <taxon>Dongiaceae</taxon>
        <taxon>Hypericibacter</taxon>
    </lineage>
</organism>
<dbReference type="FunFam" id="3.40.50.720:FF:000084">
    <property type="entry name" value="Short-chain dehydrogenase reductase"/>
    <property type="match status" value="1"/>
</dbReference>
<comment type="similarity">
    <text evidence="1 2">Belongs to the short-chain dehydrogenases/reductases (SDR) family.</text>
</comment>
<proteinExistence type="inferred from homology"/>
<dbReference type="GO" id="GO:0016616">
    <property type="term" value="F:oxidoreductase activity, acting on the CH-OH group of donors, NAD or NADP as acceptor"/>
    <property type="evidence" value="ECO:0007669"/>
    <property type="project" value="TreeGrafter"/>
</dbReference>
<dbReference type="EMBL" id="CP042582">
    <property type="protein sequence ID" value="QEX24916.1"/>
    <property type="molecule type" value="Genomic_DNA"/>
</dbReference>
<dbReference type="SUPFAM" id="SSF51735">
    <property type="entry name" value="NAD(P)-binding Rossmann-fold domains"/>
    <property type="match status" value="1"/>
</dbReference>
<evidence type="ECO:0000313" key="3">
    <source>
        <dbReference type="EMBL" id="QEX24916.1"/>
    </source>
</evidence>
<dbReference type="PANTHER" id="PTHR42760">
    <property type="entry name" value="SHORT-CHAIN DEHYDROGENASES/REDUCTASES FAMILY MEMBER"/>
    <property type="match status" value="1"/>
</dbReference>
<dbReference type="Gene3D" id="3.40.50.720">
    <property type="entry name" value="NAD(P)-binding Rossmann-like Domain"/>
    <property type="match status" value="1"/>
</dbReference>
<dbReference type="PRINTS" id="PR00081">
    <property type="entry name" value="GDHRDH"/>
</dbReference>
<dbReference type="Proteomes" id="UP000325797">
    <property type="component" value="Chromosome"/>
</dbReference>
<dbReference type="AlphaFoldDB" id="A0A5J6NAN1"/>
<dbReference type="PANTHER" id="PTHR42760:SF135">
    <property type="entry name" value="BLL7886 PROTEIN"/>
    <property type="match status" value="1"/>
</dbReference>
<protein>
    <submittedName>
        <fullName evidence="3">Short-chain dehydrogenase</fullName>
    </submittedName>
</protein>
<keyword evidence="4" id="KW-1185">Reference proteome</keyword>
<dbReference type="KEGG" id="hadh:FRZ61_48580"/>
<dbReference type="Pfam" id="PF00106">
    <property type="entry name" value="adh_short"/>
    <property type="match status" value="1"/>
</dbReference>
<evidence type="ECO:0000256" key="2">
    <source>
        <dbReference type="RuleBase" id="RU000363"/>
    </source>
</evidence>